<sequence>MTLKLLHSTPSLPSSSSSLPLPLSTLCQLFRFSGSFRLGLLADWIFLLILQFLWTFDFEPCSAALEGLREGNLLIGLLIFGWTDGVGTYLKCYYRIVSVVFIRRKRETDLRDSEFTYIRECSSSI</sequence>
<gene>
    <name evidence="2" type="ORF">HUJ06_005612</name>
</gene>
<evidence type="ECO:0000313" key="3">
    <source>
        <dbReference type="Proteomes" id="UP000607653"/>
    </source>
</evidence>
<evidence type="ECO:0000256" key="1">
    <source>
        <dbReference type="SAM" id="Phobius"/>
    </source>
</evidence>
<keyword evidence="3" id="KW-1185">Reference proteome</keyword>
<dbReference type="Proteomes" id="UP000607653">
    <property type="component" value="Unassembled WGS sequence"/>
</dbReference>
<keyword evidence="1" id="KW-0472">Membrane</keyword>
<dbReference type="EMBL" id="DUZY01000004">
    <property type="protein sequence ID" value="DAD34972.1"/>
    <property type="molecule type" value="Genomic_DNA"/>
</dbReference>
<name>A0A822YQW5_NELNU</name>
<dbReference type="AlphaFoldDB" id="A0A822YQW5"/>
<keyword evidence="1" id="KW-1133">Transmembrane helix</keyword>
<feature type="transmembrane region" description="Helical" evidence="1">
    <location>
        <begin position="36"/>
        <end position="54"/>
    </location>
</feature>
<evidence type="ECO:0000313" key="2">
    <source>
        <dbReference type="EMBL" id="DAD34972.1"/>
    </source>
</evidence>
<accession>A0A822YQW5</accession>
<comment type="caution">
    <text evidence="2">The sequence shown here is derived from an EMBL/GenBank/DDBJ whole genome shotgun (WGS) entry which is preliminary data.</text>
</comment>
<protein>
    <submittedName>
        <fullName evidence="2">Uncharacterized protein</fullName>
    </submittedName>
</protein>
<feature type="transmembrane region" description="Helical" evidence="1">
    <location>
        <begin position="74"/>
        <end position="94"/>
    </location>
</feature>
<organism evidence="2 3">
    <name type="scientific">Nelumbo nucifera</name>
    <name type="common">Sacred lotus</name>
    <dbReference type="NCBI Taxonomy" id="4432"/>
    <lineage>
        <taxon>Eukaryota</taxon>
        <taxon>Viridiplantae</taxon>
        <taxon>Streptophyta</taxon>
        <taxon>Embryophyta</taxon>
        <taxon>Tracheophyta</taxon>
        <taxon>Spermatophyta</taxon>
        <taxon>Magnoliopsida</taxon>
        <taxon>Proteales</taxon>
        <taxon>Nelumbonaceae</taxon>
        <taxon>Nelumbo</taxon>
    </lineage>
</organism>
<reference evidence="2 3" key="1">
    <citation type="journal article" date="2020" name="Mol. Biol. Evol.">
        <title>Distinct Expression and Methylation Patterns for Genes with Different Fates following a Single Whole-Genome Duplication in Flowering Plants.</title>
        <authorList>
            <person name="Shi T."/>
            <person name="Rahmani R.S."/>
            <person name="Gugger P.F."/>
            <person name="Wang M."/>
            <person name="Li H."/>
            <person name="Zhang Y."/>
            <person name="Li Z."/>
            <person name="Wang Q."/>
            <person name="Van de Peer Y."/>
            <person name="Marchal K."/>
            <person name="Chen J."/>
        </authorList>
    </citation>
    <scope>NUCLEOTIDE SEQUENCE [LARGE SCALE GENOMIC DNA]</scope>
    <source>
        <tissue evidence="2">Leaf</tissue>
    </source>
</reference>
<keyword evidence="1" id="KW-0812">Transmembrane</keyword>
<proteinExistence type="predicted"/>